<dbReference type="Pfam" id="PF00583">
    <property type="entry name" value="Acetyltransf_1"/>
    <property type="match status" value="1"/>
</dbReference>
<reference evidence="3 4" key="1">
    <citation type="submission" date="2017-12" db="EMBL/GenBank/DDBJ databases">
        <authorList>
            <person name="Hurst M.R.H."/>
        </authorList>
    </citation>
    <scope>NUCLEOTIDE SEQUENCE [LARGE SCALE GENOMIC DNA]</scope>
    <source>
        <strain evidence="3 4">BM15</strain>
    </source>
</reference>
<keyword evidence="1 3" id="KW-0808">Transferase</keyword>
<dbReference type="PANTHER" id="PTHR13947">
    <property type="entry name" value="GNAT FAMILY N-ACETYLTRANSFERASE"/>
    <property type="match status" value="1"/>
</dbReference>
<dbReference type="CDD" id="cd04301">
    <property type="entry name" value="NAT_SF"/>
    <property type="match status" value="1"/>
</dbReference>
<organism evidence="3 4">
    <name type="scientific">Paracoccus tegillarcae</name>
    <dbReference type="NCBI Taxonomy" id="1529068"/>
    <lineage>
        <taxon>Bacteria</taxon>
        <taxon>Pseudomonadati</taxon>
        <taxon>Pseudomonadota</taxon>
        <taxon>Alphaproteobacteria</taxon>
        <taxon>Rhodobacterales</taxon>
        <taxon>Paracoccaceae</taxon>
        <taxon>Paracoccus</taxon>
    </lineage>
</organism>
<name>A0A2K9EC04_9RHOB</name>
<dbReference type="RefSeq" id="WP_101459115.1">
    <property type="nucleotide sequence ID" value="NZ_CP025408.1"/>
</dbReference>
<dbReference type="KEGG" id="paro:CUV01_02680"/>
<dbReference type="PANTHER" id="PTHR13947:SF37">
    <property type="entry name" value="LD18367P"/>
    <property type="match status" value="1"/>
</dbReference>
<dbReference type="AlphaFoldDB" id="A0A2K9EC04"/>
<protein>
    <submittedName>
        <fullName evidence="3">Ribosomal-protein-alanine acetyltransferase</fullName>
    </submittedName>
</protein>
<evidence type="ECO:0000313" key="4">
    <source>
        <dbReference type="Proteomes" id="UP000233742"/>
    </source>
</evidence>
<evidence type="ECO:0000256" key="1">
    <source>
        <dbReference type="ARBA" id="ARBA00022679"/>
    </source>
</evidence>
<dbReference type="InterPro" id="IPR016181">
    <property type="entry name" value="Acyl_CoA_acyltransferase"/>
</dbReference>
<feature type="domain" description="N-acetyltransferase" evidence="2">
    <location>
        <begin position="1"/>
        <end position="132"/>
    </location>
</feature>
<dbReference type="OrthoDB" id="9804026at2"/>
<evidence type="ECO:0000259" key="2">
    <source>
        <dbReference type="PROSITE" id="PS51186"/>
    </source>
</evidence>
<evidence type="ECO:0000313" key="3">
    <source>
        <dbReference type="EMBL" id="AUH32440.1"/>
    </source>
</evidence>
<dbReference type="GO" id="GO:0008080">
    <property type="term" value="F:N-acetyltransferase activity"/>
    <property type="evidence" value="ECO:0007669"/>
    <property type="project" value="InterPro"/>
</dbReference>
<keyword evidence="4" id="KW-1185">Reference proteome</keyword>
<dbReference type="InterPro" id="IPR050769">
    <property type="entry name" value="NAT_camello-type"/>
</dbReference>
<sequence length="132" mass="14357">MSPDALAELHRRCFDVPRPWTAAEFAGLLQGPHAFLLNRPNGFLLGRVVADEAELLTLAVAPEARRHGIGAALTRDFSSSARKRGAAEAFLEVAANNHPAIALYQAQGWQNVGRRPGYYTPEIDGLTLRLAL</sequence>
<dbReference type="Gene3D" id="3.40.630.30">
    <property type="match status" value="1"/>
</dbReference>
<dbReference type="EMBL" id="CP025408">
    <property type="protein sequence ID" value="AUH32440.1"/>
    <property type="molecule type" value="Genomic_DNA"/>
</dbReference>
<dbReference type="InterPro" id="IPR000182">
    <property type="entry name" value="GNAT_dom"/>
</dbReference>
<dbReference type="SUPFAM" id="SSF55729">
    <property type="entry name" value="Acyl-CoA N-acyltransferases (Nat)"/>
    <property type="match status" value="1"/>
</dbReference>
<gene>
    <name evidence="3" type="ORF">CUV01_02680</name>
</gene>
<proteinExistence type="predicted"/>
<dbReference type="Proteomes" id="UP000233742">
    <property type="component" value="Chromosome"/>
</dbReference>
<dbReference type="PROSITE" id="PS51186">
    <property type="entry name" value="GNAT"/>
    <property type="match status" value="1"/>
</dbReference>
<accession>A0A2K9EC04</accession>